<evidence type="ECO:0000256" key="6">
    <source>
        <dbReference type="ARBA" id="ARBA00023002"/>
    </source>
</evidence>
<name>A0ABR6XEA3_9BURK</name>
<keyword evidence="7" id="KW-1015">Disulfide bond</keyword>
<comment type="catalytic activity">
    <reaction evidence="12">
        <text>a hydroperoxide + [thioredoxin]-dithiol = an alcohol + [thioredoxin]-disulfide + H2O</text>
        <dbReference type="Rhea" id="RHEA:62620"/>
        <dbReference type="Rhea" id="RHEA-COMP:10698"/>
        <dbReference type="Rhea" id="RHEA-COMP:10700"/>
        <dbReference type="ChEBI" id="CHEBI:15377"/>
        <dbReference type="ChEBI" id="CHEBI:29950"/>
        <dbReference type="ChEBI" id="CHEBI:30879"/>
        <dbReference type="ChEBI" id="CHEBI:35924"/>
        <dbReference type="ChEBI" id="CHEBI:50058"/>
        <dbReference type="EC" id="1.11.1.24"/>
    </reaction>
</comment>
<dbReference type="SUPFAM" id="SSF52833">
    <property type="entry name" value="Thioredoxin-like"/>
    <property type="match status" value="1"/>
</dbReference>
<comment type="function">
    <text evidence="1">Thiol-specific peroxidase that catalyzes the reduction of hydrogen peroxide and organic hydroperoxides to water and alcohols, respectively. Plays a role in cell protection against oxidative stress by detoxifying peroxides and as sensor of hydrogen peroxide-mediated signaling events.</text>
</comment>
<keyword evidence="8" id="KW-0676">Redox-active center</keyword>
<reference evidence="14 15" key="1">
    <citation type="submission" date="2020-08" db="EMBL/GenBank/DDBJ databases">
        <title>Novel species isolated from subtropical streams in China.</title>
        <authorList>
            <person name="Lu H."/>
        </authorList>
    </citation>
    <scope>NUCLEOTIDE SEQUENCE [LARGE SCALE GENOMIC DNA]</scope>
    <source>
        <strain evidence="14 15">CCTCC AB 2015119</strain>
    </source>
</reference>
<dbReference type="InterPro" id="IPR050924">
    <property type="entry name" value="Peroxiredoxin_BCP/PrxQ"/>
</dbReference>
<protein>
    <recommendedName>
        <fullName evidence="3">thioredoxin-dependent peroxiredoxin</fullName>
        <ecNumber evidence="3">1.11.1.24</ecNumber>
    </recommendedName>
    <alternativeName>
        <fullName evidence="9">Thioredoxin peroxidase</fullName>
    </alternativeName>
    <alternativeName>
        <fullName evidence="11">Thioredoxin-dependent peroxiredoxin Bcp</fullName>
    </alternativeName>
</protein>
<keyword evidence="4" id="KW-0575">Peroxidase</keyword>
<evidence type="ECO:0000256" key="1">
    <source>
        <dbReference type="ARBA" id="ARBA00003330"/>
    </source>
</evidence>
<accession>A0ABR6XEA3</accession>
<dbReference type="InterPro" id="IPR000866">
    <property type="entry name" value="AhpC/TSA"/>
</dbReference>
<dbReference type="RefSeq" id="WP_186883419.1">
    <property type="nucleotide sequence ID" value="NZ_JACOFT010000002.1"/>
</dbReference>
<dbReference type="InterPro" id="IPR036249">
    <property type="entry name" value="Thioredoxin-like_sf"/>
</dbReference>
<evidence type="ECO:0000313" key="14">
    <source>
        <dbReference type="EMBL" id="MBC3811058.1"/>
    </source>
</evidence>
<keyword evidence="5" id="KW-0049">Antioxidant</keyword>
<evidence type="ECO:0000256" key="7">
    <source>
        <dbReference type="ARBA" id="ARBA00023157"/>
    </source>
</evidence>
<comment type="subunit">
    <text evidence="2">Monomer.</text>
</comment>
<evidence type="ECO:0000256" key="10">
    <source>
        <dbReference type="ARBA" id="ARBA00038489"/>
    </source>
</evidence>
<dbReference type="InterPro" id="IPR024706">
    <property type="entry name" value="Peroxiredoxin_AhpC-typ"/>
</dbReference>
<evidence type="ECO:0000256" key="12">
    <source>
        <dbReference type="ARBA" id="ARBA00049091"/>
    </source>
</evidence>
<keyword evidence="6" id="KW-0560">Oxidoreductase</keyword>
<comment type="similarity">
    <text evidence="10">Belongs to the peroxiredoxin family. BCP/PrxQ subfamily.</text>
</comment>
<evidence type="ECO:0000256" key="11">
    <source>
        <dbReference type="ARBA" id="ARBA00042639"/>
    </source>
</evidence>
<feature type="domain" description="Thioredoxin" evidence="13">
    <location>
        <begin position="6"/>
        <end position="158"/>
    </location>
</feature>
<keyword evidence="15" id="KW-1185">Reference proteome</keyword>
<dbReference type="EC" id="1.11.1.24" evidence="3"/>
<evidence type="ECO:0000256" key="3">
    <source>
        <dbReference type="ARBA" id="ARBA00013017"/>
    </source>
</evidence>
<dbReference type="Proteomes" id="UP000637632">
    <property type="component" value="Unassembled WGS sequence"/>
</dbReference>
<evidence type="ECO:0000256" key="9">
    <source>
        <dbReference type="ARBA" id="ARBA00032824"/>
    </source>
</evidence>
<evidence type="ECO:0000256" key="8">
    <source>
        <dbReference type="ARBA" id="ARBA00023284"/>
    </source>
</evidence>
<dbReference type="CDD" id="cd03017">
    <property type="entry name" value="PRX_BCP"/>
    <property type="match status" value="1"/>
</dbReference>
<evidence type="ECO:0000259" key="13">
    <source>
        <dbReference type="PROSITE" id="PS51352"/>
    </source>
</evidence>
<organism evidence="14 15">
    <name type="scientific">Undibacterium aquatile</name>
    <dbReference type="NCBI Taxonomy" id="1537398"/>
    <lineage>
        <taxon>Bacteria</taxon>
        <taxon>Pseudomonadati</taxon>
        <taxon>Pseudomonadota</taxon>
        <taxon>Betaproteobacteria</taxon>
        <taxon>Burkholderiales</taxon>
        <taxon>Oxalobacteraceae</taxon>
        <taxon>Undibacterium</taxon>
    </lineage>
</organism>
<dbReference type="PROSITE" id="PS51352">
    <property type="entry name" value="THIOREDOXIN_2"/>
    <property type="match status" value="1"/>
</dbReference>
<dbReference type="Gene3D" id="3.40.30.10">
    <property type="entry name" value="Glutaredoxin"/>
    <property type="match status" value="1"/>
</dbReference>
<evidence type="ECO:0000256" key="4">
    <source>
        <dbReference type="ARBA" id="ARBA00022559"/>
    </source>
</evidence>
<proteinExistence type="inferred from homology"/>
<dbReference type="PIRSF" id="PIRSF000239">
    <property type="entry name" value="AHPC"/>
    <property type="match status" value="1"/>
</dbReference>
<evidence type="ECO:0000313" key="15">
    <source>
        <dbReference type="Proteomes" id="UP000637632"/>
    </source>
</evidence>
<dbReference type="InterPro" id="IPR013766">
    <property type="entry name" value="Thioredoxin_domain"/>
</dbReference>
<dbReference type="Pfam" id="PF00578">
    <property type="entry name" value="AhpC-TSA"/>
    <property type="match status" value="1"/>
</dbReference>
<evidence type="ECO:0000256" key="5">
    <source>
        <dbReference type="ARBA" id="ARBA00022862"/>
    </source>
</evidence>
<evidence type="ECO:0000256" key="2">
    <source>
        <dbReference type="ARBA" id="ARBA00011245"/>
    </source>
</evidence>
<comment type="caution">
    <text evidence="14">The sequence shown here is derived from an EMBL/GenBank/DDBJ whole genome shotgun (WGS) entry which is preliminary data.</text>
</comment>
<sequence length="158" mass="17774">MADTLSALNCQVPEFSAAMTGDKEFHLSNYAGKNLVIYFYPKDNTPGCTTESIAFRDLYPQFESANTEIFGISRDSLRSHEGFKKKLDLPFELISDPDETLCLLFNVMKMKNMYGKQARGIERSTFVIDATGKLVKEWRGVKVAGHVDEVLEFVSAKT</sequence>
<dbReference type="PANTHER" id="PTHR42801">
    <property type="entry name" value="THIOREDOXIN-DEPENDENT PEROXIDE REDUCTASE"/>
    <property type="match status" value="1"/>
</dbReference>
<gene>
    <name evidence="14" type="ORF">H8K26_06350</name>
</gene>
<dbReference type="EMBL" id="JACOFT010000002">
    <property type="protein sequence ID" value="MBC3811058.1"/>
    <property type="molecule type" value="Genomic_DNA"/>
</dbReference>
<dbReference type="PANTHER" id="PTHR42801:SF4">
    <property type="entry name" value="AHPC_TSA FAMILY PROTEIN"/>
    <property type="match status" value="1"/>
</dbReference>